<dbReference type="Proteomes" id="UP001172386">
    <property type="component" value="Unassembled WGS sequence"/>
</dbReference>
<evidence type="ECO:0000313" key="1">
    <source>
        <dbReference type="EMBL" id="KAJ9655050.1"/>
    </source>
</evidence>
<accession>A0ACC3A413</accession>
<reference evidence="1" key="1">
    <citation type="submission" date="2022-10" db="EMBL/GenBank/DDBJ databases">
        <title>Culturing micro-colonial fungi from biological soil crusts in the Mojave desert and describing Neophaeococcomyces mojavensis, and introducing the new genera and species Taxawa tesnikishii.</title>
        <authorList>
            <person name="Kurbessoian T."/>
            <person name="Stajich J.E."/>
        </authorList>
    </citation>
    <scope>NUCLEOTIDE SEQUENCE</scope>
    <source>
        <strain evidence="1">JES_112</strain>
    </source>
</reference>
<dbReference type="EMBL" id="JAPDRQ010000105">
    <property type="protein sequence ID" value="KAJ9655050.1"/>
    <property type="molecule type" value="Genomic_DNA"/>
</dbReference>
<keyword evidence="2" id="KW-1185">Reference proteome</keyword>
<name>A0ACC3A413_9EURO</name>
<proteinExistence type="predicted"/>
<comment type="caution">
    <text evidence="1">The sequence shown here is derived from an EMBL/GenBank/DDBJ whole genome shotgun (WGS) entry which is preliminary data.</text>
</comment>
<dbReference type="EC" id="3.1.3.48" evidence="1"/>
<evidence type="ECO:0000313" key="2">
    <source>
        <dbReference type="Proteomes" id="UP001172386"/>
    </source>
</evidence>
<sequence length="844" mass="93441">MATTAATPSTWKTSSHSHSNSRSSRPATTPRTTQPMVTPATQFKTSQLSPNTRSPHLAKDAKSPSPSYFGFVVGEDSIPADSGPGPHARQNWNMPSDSSRSASRPVNNERNPEFELFRRQSEKNITFSLNNLPTNRASSTASSTANRLGDSPMSPTNTTLTKSKTEGTKDIKEGGGPVFASYENPFFAEVRRQESPAPMSPHHTISDHKNARLSLPAHEIQGSLETLRAQRSDTLPPAPPKESFAMAAPQEVAQAIEQYPKKTLVLDLRVFPQYSAARIRGALSLCIPTTLLKRPAFTVQKLAETFTTDEDKAAFAKWREAVYIVVYDATSSLPKEAITSFTVLKKFATEGFKGRGLVVKGGFQGFQKLVPRLIDSGNNASKGGSSTLSMSPPNHVKLPVAGGCEMPSTKNAANPFFSNIRQNMDLLDGVGQLPVKKPASMTEAEEKRLPTWLRRAASTSNEGKDVSNKFLNIEKTEQNRMQKALSCSVTYGTPKPERTTSDVQVAGIEKGSKNRYNNIFPYEHSRVKLQNVPSHGCDYVNASYVKAGYSKRRYIATQAPIPATFEDFWKVVWEQDARVLVMLTAESEGGQVKSHPYWKSGEYGQLKVRLLLEKTVSLSKSGTSKDKPPTRPSIGTRRSTTSSATPAMEKTFNFDTKATEPEPPKKEDDATVILRHLTISHSAYPFQPMREITQLQYTQWPDFGAPASPTAILNLIELVDKYQRGVTSPAVANTPSEPVNDGRKPIVVHCSAGCGRTGTFCTVDSVIDMLKRQRRERQTRSTKHPDAMDVDSEDDWIRRDDIDLVTKAVEDFRHQRLSMVQNLRQFVLCYESILQWLHEQSKSP</sequence>
<organism evidence="1 2">
    <name type="scientific">Neophaeococcomyces mojaviensis</name>
    <dbReference type="NCBI Taxonomy" id="3383035"/>
    <lineage>
        <taxon>Eukaryota</taxon>
        <taxon>Fungi</taxon>
        <taxon>Dikarya</taxon>
        <taxon>Ascomycota</taxon>
        <taxon>Pezizomycotina</taxon>
        <taxon>Eurotiomycetes</taxon>
        <taxon>Chaetothyriomycetidae</taxon>
        <taxon>Chaetothyriales</taxon>
        <taxon>Chaetothyriales incertae sedis</taxon>
        <taxon>Neophaeococcomyces</taxon>
    </lineage>
</organism>
<gene>
    <name evidence="1" type="primary">Ptp2</name>
    <name evidence="1" type="ORF">H2198_005990</name>
</gene>
<protein>
    <submittedName>
        <fullName evidence="1">Phosphotyrosine-specific ptp2-like protein</fullName>
        <ecNumber evidence="1">3.1.3.48</ecNumber>
    </submittedName>
</protein>
<keyword evidence="1" id="KW-0378">Hydrolase</keyword>